<dbReference type="OrthoDB" id="270970at2759"/>
<reference evidence="3" key="2">
    <citation type="submission" date="2009-11" db="EMBL/GenBank/DDBJ databases">
        <title>The Genome Sequence of Allomyces macrogynus strain ATCC 38327.</title>
        <authorList>
            <consortium name="The Broad Institute Genome Sequencing Platform"/>
            <person name="Russ C."/>
            <person name="Cuomo C."/>
            <person name="Shea T."/>
            <person name="Young S.K."/>
            <person name="Zeng Q."/>
            <person name="Koehrsen M."/>
            <person name="Haas B."/>
            <person name="Borodovsky M."/>
            <person name="Guigo R."/>
            <person name="Alvarado L."/>
            <person name="Berlin A."/>
            <person name="Borenstein D."/>
            <person name="Chen Z."/>
            <person name="Engels R."/>
            <person name="Freedman E."/>
            <person name="Gellesch M."/>
            <person name="Goldberg J."/>
            <person name="Griggs A."/>
            <person name="Gujja S."/>
            <person name="Heiman D."/>
            <person name="Hepburn T."/>
            <person name="Howarth C."/>
            <person name="Jen D."/>
            <person name="Larson L."/>
            <person name="Lewis B."/>
            <person name="Mehta T."/>
            <person name="Park D."/>
            <person name="Pearson M."/>
            <person name="Roberts A."/>
            <person name="Saif S."/>
            <person name="Shenoy N."/>
            <person name="Sisk P."/>
            <person name="Stolte C."/>
            <person name="Sykes S."/>
            <person name="Walk T."/>
            <person name="White J."/>
            <person name="Yandava C."/>
            <person name="Burger G."/>
            <person name="Gray M.W."/>
            <person name="Holland P.W.H."/>
            <person name="King N."/>
            <person name="Lang F.B.F."/>
            <person name="Roger A.J."/>
            <person name="Ruiz-Trillo I."/>
            <person name="Lander E."/>
            <person name="Nusbaum C."/>
        </authorList>
    </citation>
    <scope>NUCLEOTIDE SEQUENCE [LARGE SCALE GENOMIC DNA]</scope>
    <source>
        <strain evidence="3">ATCC 38327</strain>
    </source>
</reference>
<evidence type="ECO:0000259" key="1">
    <source>
        <dbReference type="PROSITE" id="PS50004"/>
    </source>
</evidence>
<protein>
    <recommendedName>
        <fullName evidence="1">C2 domain-containing protein</fullName>
    </recommendedName>
</protein>
<dbReference type="SMART" id="SM00239">
    <property type="entry name" value="C2"/>
    <property type="match status" value="1"/>
</dbReference>
<dbReference type="STRING" id="578462.A0A0L0S5P3"/>
<dbReference type="SUPFAM" id="SSF49562">
    <property type="entry name" value="C2 domain (Calcium/lipid-binding domain, CaLB)"/>
    <property type="match status" value="1"/>
</dbReference>
<dbReference type="AlphaFoldDB" id="A0A0L0S5P3"/>
<dbReference type="InterPro" id="IPR035892">
    <property type="entry name" value="C2_domain_sf"/>
</dbReference>
<dbReference type="PROSITE" id="PS50004">
    <property type="entry name" value="C2"/>
    <property type="match status" value="1"/>
</dbReference>
<evidence type="ECO:0000313" key="2">
    <source>
        <dbReference type="EMBL" id="KNE57684.1"/>
    </source>
</evidence>
<dbReference type="CDD" id="cd00030">
    <property type="entry name" value="C2"/>
    <property type="match status" value="1"/>
</dbReference>
<dbReference type="PANTHER" id="PTHR47052">
    <property type="entry name" value="CONSERVED SERINE PROLINE-RICH PROTEIN (AFU_ORTHOLOGUE AFUA_2G01790)"/>
    <property type="match status" value="1"/>
</dbReference>
<feature type="domain" description="C2" evidence="1">
    <location>
        <begin position="1"/>
        <end position="107"/>
    </location>
</feature>
<dbReference type="InterPro" id="IPR000008">
    <property type="entry name" value="C2_dom"/>
</dbReference>
<organism evidence="2 3">
    <name type="scientific">Allomyces macrogynus (strain ATCC 38327)</name>
    <name type="common">Allomyces javanicus var. macrogynus</name>
    <dbReference type="NCBI Taxonomy" id="578462"/>
    <lineage>
        <taxon>Eukaryota</taxon>
        <taxon>Fungi</taxon>
        <taxon>Fungi incertae sedis</taxon>
        <taxon>Blastocladiomycota</taxon>
        <taxon>Blastocladiomycetes</taxon>
        <taxon>Blastocladiales</taxon>
        <taxon>Blastocladiaceae</taxon>
        <taxon>Allomyces</taxon>
    </lineage>
</organism>
<reference evidence="2 3" key="1">
    <citation type="submission" date="2009-11" db="EMBL/GenBank/DDBJ databases">
        <title>Annotation of Allomyces macrogynus ATCC 38327.</title>
        <authorList>
            <consortium name="The Broad Institute Genome Sequencing Platform"/>
            <person name="Russ C."/>
            <person name="Cuomo C."/>
            <person name="Burger G."/>
            <person name="Gray M.W."/>
            <person name="Holland P.W.H."/>
            <person name="King N."/>
            <person name="Lang F.B.F."/>
            <person name="Roger A.J."/>
            <person name="Ruiz-Trillo I."/>
            <person name="Young S.K."/>
            <person name="Zeng Q."/>
            <person name="Gargeya S."/>
            <person name="Fitzgerald M."/>
            <person name="Haas B."/>
            <person name="Abouelleil A."/>
            <person name="Alvarado L."/>
            <person name="Arachchi H.M."/>
            <person name="Berlin A."/>
            <person name="Chapman S.B."/>
            <person name="Gearin G."/>
            <person name="Goldberg J."/>
            <person name="Griggs A."/>
            <person name="Gujja S."/>
            <person name="Hansen M."/>
            <person name="Heiman D."/>
            <person name="Howarth C."/>
            <person name="Larimer J."/>
            <person name="Lui A."/>
            <person name="MacDonald P.J.P."/>
            <person name="McCowen C."/>
            <person name="Montmayeur A."/>
            <person name="Murphy C."/>
            <person name="Neiman D."/>
            <person name="Pearson M."/>
            <person name="Priest M."/>
            <person name="Roberts A."/>
            <person name="Saif S."/>
            <person name="Shea T."/>
            <person name="Sisk P."/>
            <person name="Stolte C."/>
            <person name="Sykes S."/>
            <person name="Wortman J."/>
            <person name="Nusbaum C."/>
            <person name="Birren B."/>
        </authorList>
    </citation>
    <scope>NUCLEOTIDE SEQUENCE [LARGE SCALE GENOMIC DNA]</scope>
    <source>
        <strain evidence="2 3">ATCC 38327</strain>
    </source>
</reference>
<gene>
    <name evidence="2" type="ORF">AMAG_04544</name>
</gene>
<dbReference type="Gene3D" id="2.60.40.150">
    <property type="entry name" value="C2 domain"/>
    <property type="match status" value="1"/>
</dbReference>
<dbReference type="EMBL" id="GG745332">
    <property type="protein sequence ID" value="KNE57684.1"/>
    <property type="molecule type" value="Genomic_DNA"/>
</dbReference>
<dbReference type="InterPro" id="IPR052981">
    <property type="entry name" value="Ingression_C2_domain"/>
</dbReference>
<dbReference type="Proteomes" id="UP000054350">
    <property type="component" value="Unassembled WGS sequence"/>
</dbReference>
<evidence type="ECO:0000313" key="3">
    <source>
        <dbReference type="Proteomes" id="UP000054350"/>
    </source>
</evidence>
<dbReference type="PANTHER" id="PTHR47052:SF3">
    <property type="entry name" value="INGRESSION PROTEIN 1"/>
    <property type="match status" value="1"/>
</dbReference>
<dbReference type="Pfam" id="PF00168">
    <property type="entry name" value="C2"/>
    <property type="match status" value="1"/>
</dbReference>
<sequence>MSRQLHLDGVRVTIVEARNLPSGDWLSKTDPFVQITAGATVVKSAVAKSGKVFDFKNQVLDVDLAQGTIHHLEVAIYDHDRFSSDDLISVATVPIDLLMRGAIDQWFELKDTKGEPAGELRLAICNMKSMSAGKVPVRT</sequence>
<accession>A0A0L0S5P3</accession>
<proteinExistence type="predicted"/>
<keyword evidence="3" id="KW-1185">Reference proteome</keyword>
<dbReference type="VEuPathDB" id="FungiDB:AMAG_04544"/>
<name>A0A0L0S5P3_ALLM3</name>